<dbReference type="Pfam" id="PF00528">
    <property type="entry name" value="BPD_transp_1"/>
    <property type="match status" value="1"/>
</dbReference>
<dbReference type="SUPFAM" id="SSF161098">
    <property type="entry name" value="MetI-like"/>
    <property type="match status" value="1"/>
</dbReference>
<keyword evidence="6 7" id="KW-0472">Membrane</keyword>
<dbReference type="PANTHER" id="PTHR43163">
    <property type="entry name" value="DIPEPTIDE TRANSPORT SYSTEM PERMEASE PROTEIN DPPB-RELATED"/>
    <property type="match status" value="1"/>
</dbReference>
<feature type="transmembrane region" description="Helical" evidence="7">
    <location>
        <begin position="134"/>
        <end position="157"/>
    </location>
</feature>
<evidence type="ECO:0000256" key="6">
    <source>
        <dbReference type="ARBA" id="ARBA00023136"/>
    </source>
</evidence>
<accession>A0A5D4JJH2</accession>
<evidence type="ECO:0000313" key="9">
    <source>
        <dbReference type="EMBL" id="TYR65432.1"/>
    </source>
</evidence>
<protein>
    <submittedName>
        <fullName evidence="9">ABC transporter permease</fullName>
    </submittedName>
</protein>
<feature type="transmembrane region" description="Helical" evidence="7">
    <location>
        <begin position="103"/>
        <end position="122"/>
    </location>
</feature>
<feature type="transmembrane region" description="Helical" evidence="7">
    <location>
        <begin position="177"/>
        <end position="195"/>
    </location>
</feature>
<comment type="caution">
    <text evidence="9">The sequence shown here is derived from an EMBL/GenBank/DDBJ whole genome shotgun (WGS) entry which is preliminary data.</text>
</comment>
<reference evidence="9 10" key="1">
    <citation type="submission" date="2019-08" db="EMBL/GenBank/DDBJ databases">
        <title>Draft genome for granaticin producer strain Streptomyces parvus C05.</title>
        <authorList>
            <person name="Gonzalez-Pimentel J.L."/>
        </authorList>
    </citation>
    <scope>NUCLEOTIDE SEQUENCE [LARGE SCALE GENOMIC DNA]</scope>
    <source>
        <strain evidence="9 10">C05</strain>
    </source>
</reference>
<evidence type="ECO:0000256" key="3">
    <source>
        <dbReference type="ARBA" id="ARBA00022475"/>
    </source>
</evidence>
<evidence type="ECO:0000259" key="8">
    <source>
        <dbReference type="PROSITE" id="PS50928"/>
    </source>
</evidence>
<dbReference type="GO" id="GO:0055085">
    <property type="term" value="P:transmembrane transport"/>
    <property type="evidence" value="ECO:0007669"/>
    <property type="project" value="InterPro"/>
</dbReference>
<comment type="similarity">
    <text evidence="7">Belongs to the binding-protein-dependent transport system permease family.</text>
</comment>
<dbReference type="InterPro" id="IPR000515">
    <property type="entry name" value="MetI-like"/>
</dbReference>
<evidence type="ECO:0000256" key="2">
    <source>
        <dbReference type="ARBA" id="ARBA00022448"/>
    </source>
</evidence>
<feature type="transmembrane region" description="Helical" evidence="7">
    <location>
        <begin position="231"/>
        <end position="257"/>
    </location>
</feature>
<dbReference type="InterPro" id="IPR045621">
    <property type="entry name" value="BPD_transp_1_N"/>
</dbReference>
<keyword evidence="4 7" id="KW-0812">Transmembrane</keyword>
<evidence type="ECO:0000256" key="5">
    <source>
        <dbReference type="ARBA" id="ARBA00022989"/>
    </source>
</evidence>
<keyword evidence="10" id="KW-1185">Reference proteome</keyword>
<evidence type="ECO:0000313" key="10">
    <source>
        <dbReference type="Proteomes" id="UP000323242"/>
    </source>
</evidence>
<feature type="transmembrane region" description="Helical" evidence="7">
    <location>
        <begin position="277"/>
        <end position="303"/>
    </location>
</feature>
<keyword evidence="5 7" id="KW-1133">Transmembrane helix</keyword>
<dbReference type="PROSITE" id="PS50928">
    <property type="entry name" value="ABC_TM1"/>
    <property type="match status" value="1"/>
</dbReference>
<dbReference type="GO" id="GO:0005886">
    <property type="term" value="C:plasma membrane"/>
    <property type="evidence" value="ECO:0007669"/>
    <property type="project" value="UniProtKB-SubCell"/>
</dbReference>
<sequence length="310" mass="33535">MGRYVARRLLQMIPVFIGSTLLVFLMMYALPGDPVRALAGEQHVDASQIAALKAEYGLDKPIWQQYLDYLGKLLFQGDLGVQIGTQRPVAEVIADAYPITVRLAIFAFVFTVVAGISLGILAGLKAESLRDRGLLGLTLVLISMPSFVLGFLVQYFFAFQLGIAKPNVSLEPTNGELIMPAIVLASLSLAYVARLTRTSVAENIRADYIRTAVAKGLPRRRIVGIHLMRNSLIPVVTFLGTDIGALMGGAIVTEGIFNIKGVGSLVFEALGKREGATVVGIVTLLVIVYLVCSLLVDLLYAVLDPRIRYA</sequence>
<dbReference type="PANTHER" id="PTHR43163:SF7">
    <property type="entry name" value="DIPEPTIDE-TRANSPORT INTEGRAL MEMBRANE PROTEIN ABC TRANSPORTER DPPB-RELATED"/>
    <property type="match status" value="1"/>
</dbReference>
<feature type="domain" description="ABC transmembrane type-1" evidence="8">
    <location>
        <begin position="97"/>
        <end position="300"/>
    </location>
</feature>
<proteinExistence type="inferred from homology"/>
<keyword evidence="2 7" id="KW-0813">Transport</keyword>
<dbReference type="Pfam" id="PF19300">
    <property type="entry name" value="BPD_transp_1_N"/>
    <property type="match status" value="1"/>
</dbReference>
<dbReference type="Proteomes" id="UP000323242">
    <property type="component" value="Unassembled WGS sequence"/>
</dbReference>
<evidence type="ECO:0000256" key="1">
    <source>
        <dbReference type="ARBA" id="ARBA00004651"/>
    </source>
</evidence>
<dbReference type="CDD" id="cd06261">
    <property type="entry name" value="TM_PBP2"/>
    <property type="match status" value="1"/>
</dbReference>
<dbReference type="RefSeq" id="WP_148901712.1">
    <property type="nucleotide sequence ID" value="NZ_VSZQ01000022.1"/>
</dbReference>
<comment type="subcellular location">
    <subcellularLocation>
        <location evidence="1 7">Cell membrane</location>
        <topology evidence="1 7">Multi-pass membrane protein</topology>
    </subcellularLocation>
</comment>
<organism evidence="9 10">
    <name type="scientific">Streptomyces parvus</name>
    <dbReference type="NCBI Taxonomy" id="66428"/>
    <lineage>
        <taxon>Bacteria</taxon>
        <taxon>Bacillati</taxon>
        <taxon>Actinomycetota</taxon>
        <taxon>Actinomycetes</taxon>
        <taxon>Kitasatosporales</taxon>
        <taxon>Streptomycetaceae</taxon>
        <taxon>Streptomyces</taxon>
    </lineage>
</organism>
<dbReference type="Gene3D" id="1.10.3720.10">
    <property type="entry name" value="MetI-like"/>
    <property type="match status" value="1"/>
</dbReference>
<feature type="transmembrane region" description="Helical" evidence="7">
    <location>
        <begin position="12"/>
        <end position="30"/>
    </location>
</feature>
<dbReference type="EMBL" id="VSZQ01000022">
    <property type="protein sequence ID" value="TYR65432.1"/>
    <property type="molecule type" value="Genomic_DNA"/>
</dbReference>
<gene>
    <name evidence="9" type="ORF">FY004_06065</name>
</gene>
<dbReference type="InterPro" id="IPR035906">
    <property type="entry name" value="MetI-like_sf"/>
</dbReference>
<dbReference type="AlphaFoldDB" id="A0A5D4JJH2"/>
<evidence type="ECO:0000256" key="7">
    <source>
        <dbReference type="RuleBase" id="RU363032"/>
    </source>
</evidence>
<keyword evidence="3" id="KW-1003">Cell membrane</keyword>
<evidence type="ECO:0000256" key="4">
    <source>
        <dbReference type="ARBA" id="ARBA00022692"/>
    </source>
</evidence>
<name>A0A5D4JJH2_9ACTN</name>